<sequence>MKYFFAFGMTHPERVRYLRSRLSSGALDDDHYAVLNLYKQSMLRQAQSSDPAPVLRRGEPLFGIRHSCWKNRSEGQQWVACCVLTRFAELQSLRELRFDTSDEGAQAMGFINGARSFASPRLRPQLSETSPLSPSQTREEVAVVLVFCYEGVLL</sequence>
<proteinExistence type="predicted"/>
<reference evidence="1 2" key="1">
    <citation type="journal article" date="2019" name="Commun. Biol.">
        <title>The bagworm genome reveals a unique fibroin gene that provides high tensile strength.</title>
        <authorList>
            <person name="Kono N."/>
            <person name="Nakamura H."/>
            <person name="Ohtoshi R."/>
            <person name="Tomita M."/>
            <person name="Numata K."/>
            <person name="Arakawa K."/>
        </authorList>
    </citation>
    <scope>NUCLEOTIDE SEQUENCE [LARGE SCALE GENOMIC DNA]</scope>
</reference>
<dbReference type="Proteomes" id="UP000299102">
    <property type="component" value="Unassembled WGS sequence"/>
</dbReference>
<organism evidence="1 2">
    <name type="scientific">Eumeta variegata</name>
    <name type="common">Bagworm moth</name>
    <name type="synonym">Eumeta japonica</name>
    <dbReference type="NCBI Taxonomy" id="151549"/>
    <lineage>
        <taxon>Eukaryota</taxon>
        <taxon>Metazoa</taxon>
        <taxon>Ecdysozoa</taxon>
        <taxon>Arthropoda</taxon>
        <taxon>Hexapoda</taxon>
        <taxon>Insecta</taxon>
        <taxon>Pterygota</taxon>
        <taxon>Neoptera</taxon>
        <taxon>Endopterygota</taxon>
        <taxon>Lepidoptera</taxon>
        <taxon>Glossata</taxon>
        <taxon>Ditrysia</taxon>
        <taxon>Tineoidea</taxon>
        <taxon>Psychidae</taxon>
        <taxon>Oiketicinae</taxon>
        <taxon>Eumeta</taxon>
    </lineage>
</organism>
<evidence type="ECO:0000313" key="1">
    <source>
        <dbReference type="EMBL" id="GBP11454.1"/>
    </source>
</evidence>
<evidence type="ECO:0000313" key="2">
    <source>
        <dbReference type="Proteomes" id="UP000299102"/>
    </source>
</evidence>
<name>A0A4C1TBE0_EUMVA</name>
<comment type="caution">
    <text evidence="1">The sequence shown here is derived from an EMBL/GenBank/DDBJ whole genome shotgun (WGS) entry which is preliminary data.</text>
</comment>
<dbReference type="AlphaFoldDB" id="A0A4C1TBE0"/>
<dbReference type="EMBL" id="BGZK01000046">
    <property type="protein sequence ID" value="GBP11454.1"/>
    <property type="molecule type" value="Genomic_DNA"/>
</dbReference>
<keyword evidence="2" id="KW-1185">Reference proteome</keyword>
<gene>
    <name evidence="1" type="ORF">EVAR_92951_1</name>
</gene>
<protein>
    <submittedName>
        <fullName evidence="1">Uncharacterized protein</fullName>
    </submittedName>
</protein>
<accession>A0A4C1TBE0</accession>